<evidence type="ECO:0000313" key="2">
    <source>
        <dbReference type="Proteomes" id="UP000315496"/>
    </source>
</evidence>
<evidence type="ECO:0000313" key="1">
    <source>
        <dbReference type="EMBL" id="TNJ28210.1"/>
    </source>
</evidence>
<dbReference type="Gene3D" id="3.40.50.300">
    <property type="entry name" value="P-loop containing nucleotide triphosphate hydrolases"/>
    <property type="match status" value="1"/>
</dbReference>
<sequence>MTQTVRIGFFGPSHVGKSTIVDYYAEVARERDIPPYSATVGVRILEIDKALVEPAETVSVQLWDISGDSSYEYLYNRIAGQLDGIVFVLPATELNITSIARRYFDLVTPNTKFATGNLAVAFAHNGPEQGSSLSFDDRVISSLPVVRTSVDGGGAPLIEAIDELIHRACAAKIAADNNLLVI</sequence>
<dbReference type="InterPro" id="IPR027417">
    <property type="entry name" value="P-loop_NTPase"/>
</dbReference>
<reference evidence="1 2" key="1">
    <citation type="submission" date="2019-05" db="EMBL/GenBank/DDBJ databases">
        <title>The compact genome of Giardia muris reveals important steps in the evolution of intestinal protozoan parasites.</title>
        <authorList>
            <person name="Xu F."/>
            <person name="Jimenez-Gonzalez A."/>
            <person name="Einarsson E."/>
            <person name="Astvaldsson A."/>
            <person name="Peirasmaki D."/>
            <person name="Eckmann L."/>
            <person name="Andersson J.O."/>
            <person name="Svard S.G."/>
            <person name="Jerlstrom-Hultqvist J."/>
        </authorList>
    </citation>
    <scope>NUCLEOTIDE SEQUENCE [LARGE SCALE GENOMIC DNA]</scope>
    <source>
        <strain evidence="1 2">Roberts-Thomson</strain>
    </source>
</reference>
<gene>
    <name evidence="1" type="ORF">GMRT_14362</name>
</gene>
<dbReference type="EMBL" id="VDLU01000002">
    <property type="protein sequence ID" value="TNJ28210.1"/>
    <property type="molecule type" value="Genomic_DNA"/>
</dbReference>
<dbReference type="OrthoDB" id="275177at2759"/>
<organism evidence="1 2">
    <name type="scientific">Giardia muris</name>
    <dbReference type="NCBI Taxonomy" id="5742"/>
    <lineage>
        <taxon>Eukaryota</taxon>
        <taxon>Metamonada</taxon>
        <taxon>Diplomonadida</taxon>
        <taxon>Hexamitidae</taxon>
        <taxon>Giardiinae</taxon>
        <taxon>Giardia</taxon>
    </lineage>
</organism>
<keyword evidence="2" id="KW-1185">Reference proteome</keyword>
<accession>A0A4Z1SR76</accession>
<dbReference type="SUPFAM" id="SSF52540">
    <property type="entry name" value="P-loop containing nucleoside triphosphate hydrolases"/>
    <property type="match status" value="1"/>
</dbReference>
<dbReference type="VEuPathDB" id="GiardiaDB:GMRT_14362"/>
<name>A0A4Z1SR76_GIAMU</name>
<dbReference type="CDD" id="cd00882">
    <property type="entry name" value="Ras_like_GTPase"/>
    <property type="match status" value="1"/>
</dbReference>
<comment type="caution">
    <text evidence="1">The sequence shown here is derived from an EMBL/GenBank/DDBJ whole genome shotgun (WGS) entry which is preliminary data.</text>
</comment>
<dbReference type="AlphaFoldDB" id="A0A4Z1SR76"/>
<protein>
    <submittedName>
        <fullName evidence="1">GTPase SAR1 family protein</fullName>
    </submittedName>
</protein>
<dbReference type="Proteomes" id="UP000315496">
    <property type="component" value="Chromosome 2"/>
</dbReference>
<dbReference type="Pfam" id="PF08477">
    <property type="entry name" value="Roc"/>
    <property type="match status" value="1"/>
</dbReference>
<proteinExistence type="predicted"/>